<dbReference type="PROSITE" id="PS00626">
    <property type="entry name" value="RCC1_2"/>
    <property type="match status" value="2"/>
</dbReference>
<evidence type="ECO:0000256" key="3">
    <source>
        <dbReference type="ARBA" id="ARBA00022786"/>
    </source>
</evidence>
<evidence type="ECO:0000256" key="2">
    <source>
        <dbReference type="ARBA" id="ARBA00022737"/>
    </source>
</evidence>
<dbReference type="Pfam" id="PF00400">
    <property type="entry name" value="WD40"/>
    <property type="match status" value="4"/>
</dbReference>
<evidence type="ECO:0000256" key="4">
    <source>
        <dbReference type="PROSITE-ProRule" id="PRU00104"/>
    </source>
</evidence>
<dbReference type="SMART" id="SM00119">
    <property type="entry name" value="HECTc"/>
    <property type="match status" value="1"/>
</dbReference>
<feature type="region of interest" description="Disordered" evidence="7">
    <location>
        <begin position="1"/>
        <end position="27"/>
    </location>
</feature>
<dbReference type="Proteomes" id="UP001217089">
    <property type="component" value="Unassembled WGS sequence"/>
</dbReference>
<keyword evidence="2" id="KW-0677">Repeat</keyword>
<dbReference type="InterPro" id="IPR015943">
    <property type="entry name" value="WD40/YVTN_repeat-like_dom_sf"/>
</dbReference>
<evidence type="ECO:0000313" key="9">
    <source>
        <dbReference type="EMBL" id="KAJ8304108.1"/>
    </source>
</evidence>
<dbReference type="Gene3D" id="3.30.2160.10">
    <property type="entry name" value="Hect, E3 ligase catalytic domain"/>
    <property type="match status" value="1"/>
</dbReference>
<accession>A0ABQ9ELG7</accession>
<dbReference type="InterPro" id="IPR000569">
    <property type="entry name" value="HECT_dom"/>
</dbReference>
<dbReference type="InterPro" id="IPR019775">
    <property type="entry name" value="WD40_repeat_CS"/>
</dbReference>
<evidence type="ECO:0000259" key="8">
    <source>
        <dbReference type="PROSITE" id="PS50237"/>
    </source>
</evidence>
<feature type="repeat" description="RCC1" evidence="6">
    <location>
        <begin position="1510"/>
        <end position="1561"/>
    </location>
</feature>
<keyword evidence="10" id="KW-1185">Reference proteome</keyword>
<dbReference type="InterPro" id="IPR000408">
    <property type="entry name" value="Reg_chr_condens"/>
</dbReference>
<feature type="region of interest" description="Disordered" evidence="7">
    <location>
        <begin position="261"/>
        <end position="283"/>
    </location>
</feature>
<dbReference type="SUPFAM" id="SSF56204">
    <property type="entry name" value="Hect, E3 ligase catalytic domain"/>
    <property type="match status" value="1"/>
</dbReference>
<sequence>MLEHPQEQETEELPQKSSREITTNRDRLDGVSSLLSRRRRISLDGLVDSSDDSEPDVTSLFERRHRPLSRSRHINIGNFLSNTANERDISDRRASPSGEDLSLVDLYDEILDLRDELYDADEVEDLFSMAPESRDTWDLFNALYKSAYFDVLQSRELEVQTTVRCELCQQDTTSFNRHMRMEHPGCGAKCIVWVGIGERNTLEVELINVSEKDRSCGNHGYRSNGLYVDGWFGGLCGYGHPFYLMCQECRDIYLELQGRRDPSTQNAPVSSAEKHTSSNQKAPDLLDIIEQTQDSNMQLSDRVAQMQNDSVENILYKLGLSERKPVPDPIKFTESDPLGSYKPVLNYVNIAAKPERMDSKHKTLGEQAMNLKTQSDRQMALRRITSTMQVQLARSMVMKVLSVLAGSGTSCSLPAALEYIGLSDIMLIVQLMCLCASGKIVYSKTISSPRDCTESLSHLTTAIGSLVQENPISLKQLVQLCTQELMLAAIGVSNRFEGVVRKKCKLSFAPSVTESPTFAVTQSLVSLLTQTSWGSKLLIRSYSASHLKCKELSMFVTTWSLLSLLLKQASWGIDGSSPIPKSPESPGVKHEDTSLQPLQLINALSACVLSTKLPTHHKQWAAKQLLQSLSTQVTGGGSQENQADLGGDLSQCVVSKLEAHQNRLSRCRWNSKKNLLATSGYDGTVRVWNLPNKTHQFLQQTFIFNRGEDETGEDLDGHLLDNICWSSTGKLVAGSMDNLVNIWIIGGGKGHLDIQPHLVTELTWPQHKGMIGGCLGLTTDSLLIGRLDGSLACIELMDVSSYKRQELEHCSRRNVSVTCIAWFDEDRNFAVAFSDGVISLCSKLEIEQPVITEAHQGCINCLKWDPTGHMLASSSDEEVILKIWYPQREGLVLIYQLLHMSQVTVFEWCSVLSKIDAKQLMMASGSHLGTISVWIVPQMNSSNSHLSPFRVHSKPNEQENVESSVNLEEPSVLNPVVTLQGHMTTVTCLAFSPNALMLTSGCTRGWVNVWSLSTINSLSLQVSSSFSRSQVHISKITSNIHIKESYETIQSCDDCKKENAKAKELGGKVIYRQQCYLQAKKLGGKDGSLLQTHIENGSVTDLIWFADHGISACYNRTKDVVIIHYLPELYNKHRGQAIARKSMKQQGIVGLSHAPCLQGLLLNLPMMLQDQYLYEKPVVIAGKQLLHSPYLQCLATLAIGLSLEKVLCYNPIQLHNQTVTEDLELLVPEWQWLLSFSAAMKSAESIIKRTPFPESFLLLNKDTREGHPKTLDNSKWDFNMDMQIMMWATQRPEDWQIGGKCEAYLWGSGRHGQMCEGGRAAFVPTKVTSFACAQQIECGQNCTFVIQSNGTILACGEGSYGRLGQGNSDDIHSLTAISSIQGFVVTHMATSVGSDGHSLAVTESGEVFSWGDGDYGKLGHGNSDRQRRPRQIEALQGEEVIQLSCGFKHSAVVTSDGKLYTFGNGDYGRLGLGSTSNKKLPERVNALEGQQIGYVACGLSHTVCVSVDGTTVWTFGDGDYGKLGLGNTSGKLTPVKIESLSGIGIKKVACGAQFSVALTKDGRVYTWGQDRLIGQPDIRARGHSRPQDVPVLSGYYVDDIVCGAEHTLALTSSGDVWGWGSNSEGQLGIGHTNSPVREPQLLPCLSGKNIKQISAGRTHSAAWTAPPPPQRVPGVPVPLQLGVPESVPEKYGSLKDCNIEDIQGRLKLLHHFSDLIYSSWRLLPLSCNQDELTKYDIGMMGIMDGRLRSILSPRVYTLPMVRAVGKTMVQGKNYGPQITVKRLGTRGKKCKPVFTQIGQQVVKLKPEDLRLPARAWKVKLIGEGADDAGGVFDDTITEMCQELEVGTVPYFIPTPNARNESGNNSDRFILNPSLTSDEDLAMFKFLGILFGVAIRTKKPLDLHLAPSVWKLLVGIPLKQDDLEEVDHLYIQSLKGILFIHENGVNETNFHEFIPLDCFEGQSSDGRLVPVIPGGRTIHFNFHNRQEYVEAVIRYRLHEMDKQLVCGMEEMSVDVLRKVVRYRGIDEKCDVVQWFWEVLEAFSNDERIQFLRFVSGRTRLPANPSDISQRFQIMNSDRGPSCLPTSQTCFFQLRLPFYPSRDVLAEKLRYAINNCRSIDMDNYMLARNTENDQGSDDENDMILG</sequence>
<dbReference type="Pfam" id="PF25390">
    <property type="entry name" value="WD40_RLD"/>
    <property type="match status" value="1"/>
</dbReference>
<dbReference type="PROSITE" id="PS50012">
    <property type="entry name" value="RCC1_3"/>
    <property type="match status" value="5"/>
</dbReference>
<feature type="domain" description="HECT" evidence="8">
    <location>
        <begin position="1805"/>
        <end position="2125"/>
    </location>
</feature>
<dbReference type="Gene3D" id="3.90.1750.10">
    <property type="entry name" value="Hect, E3 ligase catalytic domains"/>
    <property type="match status" value="1"/>
</dbReference>
<dbReference type="SUPFAM" id="SSF50978">
    <property type="entry name" value="WD40 repeat-like"/>
    <property type="match status" value="1"/>
</dbReference>
<dbReference type="PROSITE" id="PS50082">
    <property type="entry name" value="WD_REPEATS_2"/>
    <property type="match status" value="2"/>
</dbReference>
<keyword evidence="3 4" id="KW-0833">Ubl conjugation pathway</keyword>
<feature type="repeat" description="RCC1" evidence="6">
    <location>
        <begin position="1405"/>
        <end position="1456"/>
    </location>
</feature>
<reference evidence="9 10" key="1">
    <citation type="submission" date="2022-12" db="EMBL/GenBank/DDBJ databases">
        <title>Chromosome-level genome of Tegillarca granosa.</title>
        <authorList>
            <person name="Kim J."/>
        </authorList>
    </citation>
    <scope>NUCLEOTIDE SEQUENCE [LARGE SCALE GENOMIC DNA]</scope>
    <source>
        <strain evidence="9">Teg-2019</strain>
        <tissue evidence="9">Adductor muscle</tissue>
    </source>
</reference>
<name>A0ABQ9ELG7_TEGGR</name>
<dbReference type="InterPro" id="IPR035983">
    <property type="entry name" value="Hect_E3_ubiquitin_ligase"/>
</dbReference>
<feature type="repeat" description="WD" evidence="5">
    <location>
        <begin position="979"/>
        <end position="1020"/>
    </location>
</feature>
<dbReference type="PANTHER" id="PTHR22872:SF6">
    <property type="entry name" value="E3 UBIQUITIN-PROTEIN LIGASE HERC1-RELATED"/>
    <property type="match status" value="1"/>
</dbReference>
<evidence type="ECO:0000256" key="1">
    <source>
        <dbReference type="ARBA" id="ARBA00022574"/>
    </source>
</evidence>
<proteinExistence type="predicted"/>
<organism evidence="9 10">
    <name type="scientific">Tegillarca granosa</name>
    <name type="common">Malaysian cockle</name>
    <name type="synonym">Anadara granosa</name>
    <dbReference type="NCBI Taxonomy" id="220873"/>
    <lineage>
        <taxon>Eukaryota</taxon>
        <taxon>Metazoa</taxon>
        <taxon>Spiralia</taxon>
        <taxon>Lophotrochozoa</taxon>
        <taxon>Mollusca</taxon>
        <taxon>Bivalvia</taxon>
        <taxon>Autobranchia</taxon>
        <taxon>Pteriomorphia</taxon>
        <taxon>Arcoida</taxon>
        <taxon>Arcoidea</taxon>
        <taxon>Arcidae</taxon>
        <taxon>Tegillarca</taxon>
    </lineage>
</organism>
<dbReference type="PROSITE" id="PS50237">
    <property type="entry name" value="HECT"/>
    <property type="match status" value="1"/>
</dbReference>
<keyword evidence="1 5" id="KW-0853">WD repeat</keyword>
<dbReference type="PROSITE" id="PS00678">
    <property type="entry name" value="WD_REPEATS_1"/>
    <property type="match status" value="1"/>
</dbReference>
<dbReference type="Gene3D" id="2.130.10.30">
    <property type="entry name" value="Regulator of chromosome condensation 1/beta-lactamase-inhibitor protein II"/>
    <property type="match status" value="1"/>
</dbReference>
<dbReference type="InterPro" id="IPR051625">
    <property type="entry name" value="Signaling_Regulatory_Domain"/>
</dbReference>
<feature type="repeat" description="RCC1" evidence="6">
    <location>
        <begin position="1614"/>
        <end position="1666"/>
    </location>
</feature>
<feature type="repeat" description="RCC1" evidence="6">
    <location>
        <begin position="1457"/>
        <end position="1508"/>
    </location>
</feature>
<feature type="repeat" description="WD" evidence="5">
    <location>
        <begin position="657"/>
        <end position="690"/>
    </location>
</feature>
<evidence type="ECO:0000313" key="10">
    <source>
        <dbReference type="Proteomes" id="UP001217089"/>
    </source>
</evidence>
<dbReference type="InterPro" id="IPR058923">
    <property type="entry name" value="RCC1-like_dom"/>
</dbReference>
<dbReference type="PROSITE" id="PS50294">
    <property type="entry name" value="WD_REPEATS_REGION"/>
    <property type="match status" value="2"/>
</dbReference>
<dbReference type="Pfam" id="PF00632">
    <property type="entry name" value="HECT"/>
    <property type="match status" value="1"/>
</dbReference>
<dbReference type="InterPro" id="IPR001680">
    <property type="entry name" value="WD40_rpt"/>
</dbReference>
<dbReference type="InterPro" id="IPR036322">
    <property type="entry name" value="WD40_repeat_dom_sf"/>
</dbReference>
<dbReference type="PRINTS" id="PR00633">
    <property type="entry name" value="RCCNDNSATION"/>
</dbReference>
<dbReference type="InterPro" id="IPR009091">
    <property type="entry name" value="RCC1/BLIP-II"/>
</dbReference>
<feature type="repeat" description="RCC1" evidence="6">
    <location>
        <begin position="1562"/>
        <end position="1613"/>
    </location>
</feature>
<feature type="active site" description="Glycyl thioester intermediate" evidence="4">
    <location>
        <position position="2088"/>
    </location>
</feature>
<dbReference type="EMBL" id="JARBDR010000903">
    <property type="protein sequence ID" value="KAJ8304108.1"/>
    <property type="molecule type" value="Genomic_DNA"/>
</dbReference>
<comment type="caution">
    <text evidence="9">The sequence shown here is derived from an EMBL/GenBank/DDBJ whole genome shotgun (WGS) entry which is preliminary data.</text>
</comment>
<evidence type="ECO:0000256" key="5">
    <source>
        <dbReference type="PROSITE-ProRule" id="PRU00221"/>
    </source>
</evidence>
<dbReference type="Gene3D" id="3.30.2410.10">
    <property type="entry name" value="Hect, E3 ligase catalytic domain"/>
    <property type="match status" value="1"/>
</dbReference>
<dbReference type="Gene3D" id="2.130.10.10">
    <property type="entry name" value="YVTN repeat-like/Quinoprotein amine dehydrogenase"/>
    <property type="match status" value="1"/>
</dbReference>
<dbReference type="SMART" id="SM00320">
    <property type="entry name" value="WD40"/>
    <property type="match status" value="5"/>
</dbReference>
<evidence type="ECO:0000256" key="7">
    <source>
        <dbReference type="SAM" id="MobiDB-lite"/>
    </source>
</evidence>
<evidence type="ECO:0000256" key="6">
    <source>
        <dbReference type="PROSITE-ProRule" id="PRU00235"/>
    </source>
</evidence>
<protein>
    <recommendedName>
        <fullName evidence="8">HECT domain-containing protein</fullName>
    </recommendedName>
</protein>
<dbReference type="Pfam" id="PF00415">
    <property type="entry name" value="RCC1"/>
    <property type="match status" value="2"/>
</dbReference>
<dbReference type="PANTHER" id="PTHR22872">
    <property type="entry name" value="BTK-BINDING PROTEIN-RELATED"/>
    <property type="match status" value="1"/>
</dbReference>
<gene>
    <name evidence="9" type="ORF">KUTeg_017691</name>
</gene>
<dbReference type="SUPFAM" id="SSF50985">
    <property type="entry name" value="RCC1/BLIP-II"/>
    <property type="match status" value="2"/>
</dbReference>